<dbReference type="InterPro" id="IPR029063">
    <property type="entry name" value="SAM-dependent_MTases_sf"/>
</dbReference>
<accession>A0ABV1JEF2</accession>
<dbReference type="Gene3D" id="3.40.50.150">
    <property type="entry name" value="Vaccinia Virus protein VP39"/>
    <property type="match status" value="1"/>
</dbReference>
<evidence type="ECO:0000313" key="8">
    <source>
        <dbReference type="Proteomes" id="UP001487305"/>
    </source>
</evidence>
<evidence type="ECO:0000256" key="4">
    <source>
        <dbReference type="ARBA" id="ARBA00022679"/>
    </source>
</evidence>
<protein>
    <recommendedName>
        <fullName evidence="6">Ribosomal RNA small subunit methyltransferase G</fullName>
        <ecNumber evidence="6">2.1.1.-</ecNumber>
    </recommendedName>
    <alternativeName>
        <fullName evidence="6">16S rRNA 7-methylguanosine methyltransferase</fullName>
        <shortName evidence="6">16S rRNA m7G methyltransferase</shortName>
    </alternativeName>
</protein>
<keyword evidence="1 6" id="KW-0963">Cytoplasm</keyword>
<comment type="similarity">
    <text evidence="6">Belongs to the methyltransferase superfamily. RNA methyltransferase RsmG family.</text>
</comment>
<evidence type="ECO:0000256" key="6">
    <source>
        <dbReference type="HAMAP-Rule" id="MF_00074"/>
    </source>
</evidence>
<feature type="binding site" evidence="6">
    <location>
        <position position="77"/>
    </location>
    <ligand>
        <name>S-adenosyl-L-methionine</name>
        <dbReference type="ChEBI" id="CHEBI:59789"/>
    </ligand>
</feature>
<name>A0ABV1JEF2_9ACTN</name>
<feature type="binding site" evidence="6">
    <location>
        <begin position="128"/>
        <end position="129"/>
    </location>
    <ligand>
        <name>S-adenosyl-L-methionine</name>
        <dbReference type="ChEBI" id="CHEBI:59789"/>
    </ligand>
</feature>
<feature type="binding site" evidence="6">
    <location>
        <position position="145"/>
    </location>
    <ligand>
        <name>S-adenosyl-L-methionine</name>
        <dbReference type="ChEBI" id="CHEBI:59789"/>
    </ligand>
</feature>
<keyword evidence="2 6" id="KW-0698">rRNA processing</keyword>
<comment type="subcellular location">
    <subcellularLocation>
        <location evidence="6">Cytoplasm</location>
    </subcellularLocation>
</comment>
<keyword evidence="4 6" id="KW-0808">Transferase</keyword>
<dbReference type="PANTHER" id="PTHR31760">
    <property type="entry name" value="S-ADENOSYL-L-METHIONINE-DEPENDENT METHYLTRANSFERASES SUPERFAMILY PROTEIN"/>
    <property type="match status" value="1"/>
</dbReference>
<keyword evidence="3 6" id="KW-0489">Methyltransferase</keyword>
<dbReference type="Pfam" id="PF02527">
    <property type="entry name" value="GidB"/>
    <property type="match status" value="1"/>
</dbReference>
<sequence length="235" mass="25917">MEEKDTWVEDIAGTFGLDVETVQLLESYLLKIIEVNKKINLTRIETLKSGRVLHLEDSLAGFQELKEAPAGLYADLGTGGGFPGVPLALVSGRDTLLVDSVKKKVTALEEVVRELGVQDRITCYGGRIEELALEKKGRFAVLTARALSSLSSLMELASPLLEQKGRLICYKANIEDSELEHAVALKETLAMRLVSDRSFMLSDGVTTRRIVVFEKVGYPTLKLPRRTGMAQKKPL</sequence>
<dbReference type="PANTHER" id="PTHR31760:SF0">
    <property type="entry name" value="S-ADENOSYL-L-METHIONINE-DEPENDENT METHYLTRANSFERASES SUPERFAMILY PROTEIN"/>
    <property type="match status" value="1"/>
</dbReference>
<keyword evidence="5 6" id="KW-0949">S-adenosyl-L-methionine</keyword>
<dbReference type="Proteomes" id="UP001487305">
    <property type="component" value="Unassembled WGS sequence"/>
</dbReference>
<evidence type="ECO:0000313" key="7">
    <source>
        <dbReference type="EMBL" id="MEQ3363466.1"/>
    </source>
</evidence>
<dbReference type="HAMAP" id="MF_00074">
    <property type="entry name" value="16SrRNA_methyltr_G"/>
    <property type="match status" value="1"/>
</dbReference>
<dbReference type="EMBL" id="JBBNOP010000009">
    <property type="protein sequence ID" value="MEQ3363466.1"/>
    <property type="molecule type" value="Genomic_DNA"/>
</dbReference>
<evidence type="ECO:0000256" key="5">
    <source>
        <dbReference type="ARBA" id="ARBA00022691"/>
    </source>
</evidence>
<proteinExistence type="inferred from homology"/>
<organism evidence="7 8">
    <name type="scientific">Raoultibacter massiliensis</name>
    <dbReference type="NCBI Taxonomy" id="1852371"/>
    <lineage>
        <taxon>Bacteria</taxon>
        <taxon>Bacillati</taxon>
        <taxon>Actinomycetota</taxon>
        <taxon>Coriobacteriia</taxon>
        <taxon>Eggerthellales</taxon>
        <taxon>Eggerthellaceae</taxon>
        <taxon>Raoultibacter</taxon>
    </lineage>
</organism>
<evidence type="ECO:0000256" key="2">
    <source>
        <dbReference type="ARBA" id="ARBA00022552"/>
    </source>
</evidence>
<comment type="function">
    <text evidence="6">Specifically methylates the N7 position of a guanine in 16S rRNA.</text>
</comment>
<dbReference type="SUPFAM" id="SSF53335">
    <property type="entry name" value="S-adenosyl-L-methionine-dependent methyltransferases"/>
    <property type="match status" value="1"/>
</dbReference>
<evidence type="ECO:0000256" key="1">
    <source>
        <dbReference type="ARBA" id="ARBA00022490"/>
    </source>
</evidence>
<gene>
    <name evidence="6 7" type="primary">rsmG</name>
    <name evidence="7" type="ORF">AAA083_10810</name>
</gene>
<dbReference type="GO" id="GO:0008168">
    <property type="term" value="F:methyltransferase activity"/>
    <property type="evidence" value="ECO:0007669"/>
    <property type="project" value="UniProtKB-KW"/>
</dbReference>
<keyword evidence="8" id="KW-1185">Reference proteome</keyword>
<dbReference type="RefSeq" id="WP_102373302.1">
    <property type="nucleotide sequence ID" value="NZ_JBBNOP010000009.1"/>
</dbReference>
<comment type="caution">
    <text evidence="7">The sequence shown here is derived from an EMBL/GenBank/DDBJ whole genome shotgun (WGS) entry which is preliminary data.</text>
</comment>
<dbReference type="GO" id="GO:0032259">
    <property type="term" value="P:methylation"/>
    <property type="evidence" value="ECO:0007669"/>
    <property type="project" value="UniProtKB-KW"/>
</dbReference>
<reference evidence="7 8" key="1">
    <citation type="submission" date="2024-04" db="EMBL/GenBank/DDBJ databases">
        <title>Human intestinal bacterial collection.</title>
        <authorList>
            <person name="Pauvert C."/>
            <person name="Hitch T.C.A."/>
            <person name="Clavel T."/>
        </authorList>
    </citation>
    <scope>NUCLEOTIDE SEQUENCE [LARGE SCALE GENOMIC DNA]</scope>
    <source>
        <strain evidence="7 8">CLA-KB-H42</strain>
    </source>
</reference>
<comment type="caution">
    <text evidence="6">Lacks conserved residue(s) required for the propagation of feature annotation.</text>
</comment>
<feature type="binding site" evidence="6">
    <location>
        <position position="82"/>
    </location>
    <ligand>
        <name>S-adenosyl-L-methionine</name>
        <dbReference type="ChEBI" id="CHEBI:59789"/>
    </ligand>
</feature>
<dbReference type="InterPro" id="IPR003682">
    <property type="entry name" value="rRNA_ssu_MeTfrase_G"/>
</dbReference>
<evidence type="ECO:0000256" key="3">
    <source>
        <dbReference type="ARBA" id="ARBA00022603"/>
    </source>
</evidence>
<dbReference type="NCBIfam" id="TIGR00138">
    <property type="entry name" value="rsmG_gidB"/>
    <property type="match status" value="1"/>
</dbReference>
<dbReference type="EC" id="2.1.1.-" evidence="6"/>